<organism evidence="1 2">
    <name type="scientific">Gambusia affinis</name>
    <name type="common">Western mosquitofish</name>
    <name type="synonym">Heterandria affinis</name>
    <dbReference type="NCBI Taxonomy" id="33528"/>
    <lineage>
        <taxon>Eukaryota</taxon>
        <taxon>Metazoa</taxon>
        <taxon>Chordata</taxon>
        <taxon>Craniata</taxon>
        <taxon>Vertebrata</taxon>
        <taxon>Euteleostomi</taxon>
        <taxon>Actinopterygii</taxon>
        <taxon>Neopterygii</taxon>
        <taxon>Teleostei</taxon>
        <taxon>Neoteleostei</taxon>
        <taxon>Acanthomorphata</taxon>
        <taxon>Ovalentaria</taxon>
        <taxon>Atherinomorphae</taxon>
        <taxon>Cyprinodontiformes</taxon>
        <taxon>Poeciliidae</taxon>
        <taxon>Poeciliinae</taxon>
        <taxon>Gambusia</taxon>
    </lineage>
</organism>
<gene>
    <name evidence="1" type="ORF">CCH79_00013886</name>
</gene>
<keyword evidence="2" id="KW-1185">Reference proteome</keyword>
<dbReference type="AlphaFoldDB" id="A0A315VV15"/>
<name>A0A315VV15_GAMAF</name>
<evidence type="ECO:0000313" key="2">
    <source>
        <dbReference type="Proteomes" id="UP000250572"/>
    </source>
</evidence>
<dbReference type="Proteomes" id="UP000250572">
    <property type="component" value="Unassembled WGS sequence"/>
</dbReference>
<reference evidence="1 2" key="1">
    <citation type="journal article" date="2018" name="G3 (Bethesda)">
        <title>A High-Quality Reference Genome for the Invasive Mosquitofish Gambusia affinis Using a Chicago Library.</title>
        <authorList>
            <person name="Hoffberg S.L."/>
            <person name="Troendle N.J."/>
            <person name="Glenn T.C."/>
            <person name="Mahmud O."/>
            <person name="Louha S."/>
            <person name="Chalopin D."/>
            <person name="Bennetzen J.L."/>
            <person name="Mauricio R."/>
        </authorList>
    </citation>
    <scope>NUCLEOTIDE SEQUENCE [LARGE SCALE GENOMIC DNA]</scope>
    <source>
        <strain evidence="1">NE01/NJP1002.9</strain>
        <tissue evidence="1">Muscle</tissue>
    </source>
</reference>
<dbReference type="EMBL" id="NHOQ01001073">
    <property type="protein sequence ID" value="PWA27204.1"/>
    <property type="molecule type" value="Genomic_DNA"/>
</dbReference>
<sequence length="119" mass="13185">MQPRCEQEESRHAEGEAASGRIHAFRYLSPSPLRLPETPRKARTPKIKPVWFGVCVCVYGREGGATFLTEAEEQLLPLLATSRRAEPKRVRGESHRSGLGVDVRQAALMGLLSAHLPDL</sequence>
<protein>
    <submittedName>
        <fullName evidence="1">Uncharacterized protein</fullName>
    </submittedName>
</protein>
<proteinExistence type="predicted"/>
<evidence type="ECO:0000313" key="1">
    <source>
        <dbReference type="EMBL" id="PWA27204.1"/>
    </source>
</evidence>
<accession>A0A315VV15</accession>
<comment type="caution">
    <text evidence="1">The sequence shown here is derived from an EMBL/GenBank/DDBJ whole genome shotgun (WGS) entry which is preliminary data.</text>
</comment>